<dbReference type="RefSeq" id="WP_232133959.1">
    <property type="nucleotide sequence ID" value="NZ_CP089507.1"/>
</dbReference>
<dbReference type="EMBL" id="JAJQKU010000001">
    <property type="protein sequence ID" value="MCD9095411.1"/>
    <property type="molecule type" value="Genomic_DNA"/>
</dbReference>
<gene>
    <name evidence="2" type="ORF">LTT95_00450</name>
</gene>
<comment type="caution">
    <text evidence="2">The sequence shown here is derived from an EMBL/GenBank/DDBJ whole genome shotgun (WGS) entry which is preliminary data.</text>
</comment>
<organism evidence="2 3">
    <name type="scientific">Luteimonas fraxinea</name>
    <dbReference type="NCBI Taxonomy" id="2901869"/>
    <lineage>
        <taxon>Bacteria</taxon>
        <taxon>Pseudomonadati</taxon>
        <taxon>Pseudomonadota</taxon>
        <taxon>Gammaproteobacteria</taxon>
        <taxon>Lysobacterales</taxon>
        <taxon>Lysobacteraceae</taxon>
        <taxon>Luteimonas</taxon>
    </lineage>
</organism>
<name>A0ABS8U9H1_9GAMM</name>
<accession>A0ABS8U9H1</accession>
<feature type="compositionally biased region" description="Polar residues" evidence="1">
    <location>
        <begin position="35"/>
        <end position="48"/>
    </location>
</feature>
<feature type="region of interest" description="Disordered" evidence="1">
    <location>
        <begin position="30"/>
        <end position="67"/>
    </location>
</feature>
<protein>
    <submittedName>
        <fullName evidence="2">Uncharacterized protein</fullName>
    </submittedName>
</protein>
<keyword evidence="3" id="KW-1185">Reference proteome</keyword>
<evidence type="ECO:0000256" key="1">
    <source>
        <dbReference type="SAM" id="MobiDB-lite"/>
    </source>
</evidence>
<evidence type="ECO:0000313" key="3">
    <source>
        <dbReference type="Proteomes" id="UP001430360"/>
    </source>
</evidence>
<dbReference type="Proteomes" id="UP001430360">
    <property type="component" value="Unassembled WGS sequence"/>
</dbReference>
<reference evidence="2" key="1">
    <citation type="submission" date="2021-12" db="EMBL/GenBank/DDBJ databases">
        <authorList>
            <person name="Ulrich A."/>
        </authorList>
    </citation>
    <scope>NUCLEOTIDE SEQUENCE</scope>
    <source>
        <strain evidence="2">A1P009</strain>
    </source>
</reference>
<evidence type="ECO:0000313" key="2">
    <source>
        <dbReference type="EMBL" id="MCD9095411.1"/>
    </source>
</evidence>
<sequence>MGLLRIAAVGALGYFAYQAWQRRSSAALEIEEDTPSSTDRPLVTNVSDDANRTSYDEATSTPGTSAH</sequence>
<feature type="compositionally biased region" description="Polar residues" evidence="1">
    <location>
        <begin position="56"/>
        <end position="67"/>
    </location>
</feature>
<reference evidence="2" key="2">
    <citation type="journal article" date="2022" name="Syst. Appl. Microbiol.">
        <title>Physiological and genomic characterisation of Luteimonas fraxinea sp. nov., a bacterial species associated with trees tolerant to ash dieback.</title>
        <authorList>
            <person name="Ulrich K."/>
            <person name="Becker R."/>
            <person name="Behrendt U."/>
            <person name="Kube M."/>
            <person name="Schneck V."/>
            <person name="Ulrich A."/>
        </authorList>
    </citation>
    <scope>NUCLEOTIDE SEQUENCE</scope>
    <source>
        <strain evidence="2">A1P009</strain>
    </source>
</reference>
<proteinExistence type="predicted"/>